<dbReference type="GO" id="GO:0003723">
    <property type="term" value="F:RNA binding"/>
    <property type="evidence" value="ECO:0007669"/>
    <property type="project" value="InterPro"/>
</dbReference>
<feature type="compositionally biased region" description="Basic residues" evidence="1">
    <location>
        <begin position="440"/>
        <end position="451"/>
    </location>
</feature>
<feature type="domain" description="CCHC-type" evidence="2">
    <location>
        <begin position="206"/>
        <end position="222"/>
    </location>
</feature>
<dbReference type="InterPro" id="IPR057811">
    <property type="entry name" value="RBD_ZCCHC3_2nd"/>
</dbReference>
<organism evidence="3 4">
    <name type="scientific">Oncorhynchus mykiss</name>
    <name type="common">Rainbow trout</name>
    <name type="synonym">Salmo gairdneri</name>
    <dbReference type="NCBI Taxonomy" id="8022"/>
    <lineage>
        <taxon>Eukaryota</taxon>
        <taxon>Metazoa</taxon>
        <taxon>Chordata</taxon>
        <taxon>Craniata</taxon>
        <taxon>Vertebrata</taxon>
        <taxon>Euteleostomi</taxon>
        <taxon>Actinopterygii</taxon>
        <taxon>Neopterygii</taxon>
        <taxon>Teleostei</taxon>
        <taxon>Protacanthopterygii</taxon>
        <taxon>Salmoniformes</taxon>
        <taxon>Salmonidae</taxon>
        <taxon>Salmoninae</taxon>
        <taxon>Oncorhynchus</taxon>
    </lineage>
</organism>
<feature type="region of interest" description="Disordered" evidence="1">
    <location>
        <begin position="415"/>
        <end position="471"/>
    </location>
</feature>
<evidence type="ECO:0000313" key="4">
    <source>
        <dbReference type="Proteomes" id="UP000694395"/>
    </source>
</evidence>
<accession>A0A8C7W286</accession>
<name>A0A8C7W286_ONCMY</name>
<dbReference type="Proteomes" id="UP000694395">
    <property type="component" value="Chromosome Y"/>
</dbReference>
<sequence>MARDATHKSVPWAGLANTIRFAWKGKEREPIVREAFGRTLLMGQLKLTVKDVLCLQDNPLERAFDVTLYTEEKYEEMMRKARELETESPMCHYVVTGLARSNLRVVTVTMYNPHVKDDEVRAFLGRYLDSISSARYQKDSLGFWNGRRCFQVLLREDPKGLDGYLHPPAMFSLGADRGTLHYARQPPFCRRCMAYGHALASCSTRRCRYCGSGEHEARDCAEPKACHGCGSVAHLWRDCPARRRSYASAAGGGARAEDGGRRGREETEEGGGRTEQKESEKGEEKEEERAETEGEVDGIVGEEAGTEGEVAGMEGEMDGTEGEVVGIEEGKEVEGEKKKKKKKKTATRMEESEETERSEETTVERKEVEEITEKEPEGEAEGRRGGKDWGDSEAARARVEELRGMVRELVEREWGKGKERASTVGVATGDEPVLNTPPSKRQKKVVRRRGGKKGDGEVAGPSWAPSPSSFKPLAELDLPGMARSWMMEGEADFLFLEATSPVRSPEEEGVMDLSGGQVPGGVAVFRGGGTVGKGGDVGDSRVEVRSQLVGTEKKSTG</sequence>
<dbReference type="AlphaFoldDB" id="A0A8C7W286"/>
<dbReference type="PANTHER" id="PTHR22639:SF7">
    <property type="entry name" value="CCHC-TYPE DOMAIN-CONTAINING PROTEIN"/>
    <property type="match status" value="1"/>
</dbReference>
<feature type="domain" description="CCHC-type" evidence="2">
    <location>
        <begin position="188"/>
        <end position="204"/>
    </location>
</feature>
<feature type="compositionally biased region" description="Gly residues" evidence="1">
    <location>
        <begin position="526"/>
        <end position="535"/>
    </location>
</feature>
<dbReference type="Pfam" id="PF23058">
    <property type="entry name" value="RBD_ZCCHC3_2nd"/>
    <property type="match status" value="1"/>
</dbReference>
<dbReference type="InterPro" id="IPR001878">
    <property type="entry name" value="Znf_CCHC"/>
</dbReference>
<feature type="compositionally biased region" description="Basic and acidic residues" evidence="1">
    <location>
        <begin position="328"/>
        <end position="337"/>
    </location>
</feature>
<dbReference type="GeneTree" id="ENSGT00530000063983"/>
<dbReference type="Pfam" id="PF23057">
    <property type="entry name" value="RBD_ZCCHC3_1st"/>
    <property type="match status" value="1"/>
</dbReference>
<dbReference type="InterPro" id="IPR042509">
    <property type="entry name" value="ZCCHC3"/>
</dbReference>
<feature type="compositionally biased region" description="Basic and acidic residues" evidence="1">
    <location>
        <begin position="255"/>
        <end position="292"/>
    </location>
</feature>
<evidence type="ECO:0000259" key="2">
    <source>
        <dbReference type="SMART" id="SM00343"/>
    </source>
</evidence>
<proteinExistence type="predicted"/>
<feature type="region of interest" description="Disordered" evidence="1">
    <location>
        <begin position="247"/>
        <end position="395"/>
    </location>
</feature>
<dbReference type="InterPro" id="IPR057810">
    <property type="entry name" value="RBD_ZCCHC3_1st"/>
</dbReference>
<reference evidence="3" key="1">
    <citation type="submission" date="2020-07" db="EMBL/GenBank/DDBJ databases">
        <title>A long reads based de novo assembly of the rainbow trout Arlee double haploid line genome.</title>
        <authorList>
            <person name="Gao G."/>
            <person name="Palti Y."/>
        </authorList>
    </citation>
    <scope>NUCLEOTIDE SEQUENCE [LARGE SCALE GENOMIC DNA]</scope>
</reference>
<reference evidence="3" key="2">
    <citation type="submission" date="2025-08" db="UniProtKB">
        <authorList>
            <consortium name="Ensembl"/>
        </authorList>
    </citation>
    <scope>IDENTIFICATION</scope>
</reference>
<dbReference type="GO" id="GO:0003690">
    <property type="term" value="F:double-stranded DNA binding"/>
    <property type="evidence" value="ECO:0007669"/>
    <property type="project" value="InterPro"/>
</dbReference>
<protein>
    <recommendedName>
        <fullName evidence="2">CCHC-type domain-containing protein</fullName>
    </recommendedName>
</protein>
<evidence type="ECO:0000313" key="3">
    <source>
        <dbReference type="Ensembl" id="ENSOMYP00000068418.2"/>
    </source>
</evidence>
<dbReference type="PANTHER" id="PTHR22639">
    <property type="entry name" value="GAG-RELATED PROTEIN"/>
    <property type="match status" value="1"/>
</dbReference>
<feature type="compositionally biased region" description="Low complexity" evidence="1">
    <location>
        <begin position="297"/>
        <end position="314"/>
    </location>
</feature>
<dbReference type="SUPFAM" id="SSF57756">
    <property type="entry name" value="Retrovirus zinc finger-like domains"/>
    <property type="match status" value="1"/>
</dbReference>
<dbReference type="GO" id="GO:0002218">
    <property type="term" value="P:activation of innate immune response"/>
    <property type="evidence" value="ECO:0007669"/>
    <property type="project" value="InterPro"/>
</dbReference>
<keyword evidence="4" id="KW-1185">Reference proteome</keyword>
<feature type="region of interest" description="Disordered" evidence="1">
    <location>
        <begin position="526"/>
        <end position="557"/>
    </location>
</feature>
<dbReference type="Ensembl" id="ENSOMYT00000074543.2">
    <property type="protein sequence ID" value="ENSOMYP00000068418.2"/>
    <property type="gene ID" value="ENSOMYG00000031753.2"/>
</dbReference>
<feature type="compositionally biased region" description="Basic and acidic residues" evidence="1">
    <location>
        <begin position="358"/>
        <end position="395"/>
    </location>
</feature>
<dbReference type="GO" id="GO:0008270">
    <property type="term" value="F:zinc ion binding"/>
    <property type="evidence" value="ECO:0007669"/>
    <property type="project" value="InterPro"/>
</dbReference>
<reference evidence="3" key="3">
    <citation type="submission" date="2025-09" db="UniProtKB">
        <authorList>
            <consortium name="Ensembl"/>
        </authorList>
    </citation>
    <scope>IDENTIFICATION</scope>
</reference>
<dbReference type="Gene3D" id="4.10.60.10">
    <property type="entry name" value="Zinc finger, CCHC-type"/>
    <property type="match status" value="1"/>
</dbReference>
<dbReference type="SMART" id="SM00343">
    <property type="entry name" value="ZnF_C2HC"/>
    <property type="match status" value="3"/>
</dbReference>
<dbReference type="InterPro" id="IPR036875">
    <property type="entry name" value="Znf_CCHC_sf"/>
</dbReference>
<evidence type="ECO:0000256" key="1">
    <source>
        <dbReference type="SAM" id="MobiDB-lite"/>
    </source>
</evidence>
<feature type="domain" description="CCHC-type" evidence="2">
    <location>
        <begin position="225"/>
        <end position="241"/>
    </location>
</feature>